<evidence type="ECO:0000313" key="3">
    <source>
        <dbReference type="Proteomes" id="UP000593571"/>
    </source>
</evidence>
<dbReference type="AlphaFoldDB" id="A0A7J8F0R5"/>
<sequence length="133" mass="14666">MVIFIAVIPKAEKASPKNPLDFIGNWVPDLACDIQFIFGCWKLLFKCAHICNLHSFATLRPARVAGTPWLPGAGRLPSRHSWAPAAHSAPRLGQHLCPRNVGPAGSDPVHQDSDDKQDLDILENILKTVMKIR</sequence>
<comment type="caution">
    <text evidence="2">The sequence shown here is derived from an EMBL/GenBank/DDBJ whole genome shotgun (WGS) entry which is preliminary data.</text>
</comment>
<gene>
    <name evidence="2" type="ORF">HJG63_012394</name>
</gene>
<dbReference type="Proteomes" id="UP000593571">
    <property type="component" value="Unassembled WGS sequence"/>
</dbReference>
<keyword evidence="3" id="KW-1185">Reference proteome</keyword>
<reference evidence="2 3" key="1">
    <citation type="journal article" date="2020" name="Nature">
        <title>Six reference-quality genomes reveal evolution of bat adaptations.</title>
        <authorList>
            <person name="Jebb D."/>
            <person name="Huang Z."/>
            <person name="Pippel M."/>
            <person name="Hughes G.M."/>
            <person name="Lavrichenko K."/>
            <person name="Devanna P."/>
            <person name="Winkler S."/>
            <person name="Jermiin L.S."/>
            <person name="Skirmuntt E.C."/>
            <person name="Katzourakis A."/>
            <person name="Burkitt-Gray L."/>
            <person name="Ray D.A."/>
            <person name="Sullivan K.A.M."/>
            <person name="Roscito J.G."/>
            <person name="Kirilenko B.M."/>
            <person name="Davalos L.M."/>
            <person name="Corthals A.P."/>
            <person name="Power M.L."/>
            <person name="Jones G."/>
            <person name="Ransome R.D."/>
            <person name="Dechmann D.K.N."/>
            <person name="Locatelli A.G."/>
            <person name="Puechmaille S.J."/>
            <person name="Fedrigo O."/>
            <person name="Jarvis E.D."/>
            <person name="Hiller M."/>
            <person name="Vernes S.C."/>
            <person name="Myers E.W."/>
            <person name="Teeling E.C."/>
        </authorList>
    </citation>
    <scope>NUCLEOTIDE SEQUENCE [LARGE SCALE GENOMIC DNA]</scope>
    <source>
        <strain evidence="2">MRouAeg1</strain>
        <tissue evidence="2">Muscle</tissue>
    </source>
</reference>
<evidence type="ECO:0000256" key="1">
    <source>
        <dbReference type="SAM" id="MobiDB-lite"/>
    </source>
</evidence>
<dbReference type="EMBL" id="JACASE010000008">
    <property type="protein sequence ID" value="KAF6441253.1"/>
    <property type="molecule type" value="Genomic_DNA"/>
</dbReference>
<name>A0A7J8F0R5_ROUAE</name>
<feature type="region of interest" description="Disordered" evidence="1">
    <location>
        <begin position="85"/>
        <end position="114"/>
    </location>
</feature>
<accession>A0A7J8F0R5</accession>
<evidence type="ECO:0000313" key="2">
    <source>
        <dbReference type="EMBL" id="KAF6441253.1"/>
    </source>
</evidence>
<protein>
    <submittedName>
        <fullName evidence="2">Uncharacterized protein</fullName>
    </submittedName>
</protein>
<proteinExistence type="predicted"/>
<organism evidence="2 3">
    <name type="scientific">Rousettus aegyptiacus</name>
    <name type="common">Egyptian fruit bat</name>
    <name type="synonym">Pteropus aegyptiacus</name>
    <dbReference type="NCBI Taxonomy" id="9407"/>
    <lineage>
        <taxon>Eukaryota</taxon>
        <taxon>Metazoa</taxon>
        <taxon>Chordata</taxon>
        <taxon>Craniata</taxon>
        <taxon>Vertebrata</taxon>
        <taxon>Euteleostomi</taxon>
        <taxon>Mammalia</taxon>
        <taxon>Eutheria</taxon>
        <taxon>Laurasiatheria</taxon>
        <taxon>Chiroptera</taxon>
        <taxon>Yinpterochiroptera</taxon>
        <taxon>Pteropodoidea</taxon>
        <taxon>Pteropodidae</taxon>
        <taxon>Rousettinae</taxon>
        <taxon>Rousettus</taxon>
    </lineage>
</organism>